<dbReference type="GO" id="GO:0000981">
    <property type="term" value="F:DNA-binding transcription factor activity, RNA polymerase II-specific"/>
    <property type="evidence" value="ECO:0007669"/>
    <property type="project" value="TreeGrafter"/>
</dbReference>
<evidence type="ECO:0000313" key="10">
    <source>
        <dbReference type="WBParaSite" id="nRc.2.0.1.t11267-RA"/>
    </source>
</evidence>
<dbReference type="GO" id="GO:0000978">
    <property type="term" value="F:RNA polymerase II cis-regulatory region sequence-specific DNA binding"/>
    <property type="evidence" value="ECO:0007669"/>
    <property type="project" value="TreeGrafter"/>
</dbReference>
<evidence type="ECO:0000256" key="7">
    <source>
        <dbReference type="ARBA" id="ARBA00023242"/>
    </source>
</evidence>
<evidence type="ECO:0000256" key="6">
    <source>
        <dbReference type="ARBA" id="ARBA00023163"/>
    </source>
</evidence>
<sequence>MEIREKIVELAKSGLKPCQISKELRVSHGCVSKLLTKWRKTGTVKPEKIGGSRPKKVLPSVARAITVYKHYRPRLQSWQIKEYLIKDGVCTDGNVPSISSINKLDYIYIPVSLIEIINRTDVAEKLN</sequence>
<dbReference type="PANTHER" id="PTHR45636:SF52">
    <property type="entry name" value="PAIRED DOMAIN-CONTAINING PROTEIN"/>
    <property type="match status" value="1"/>
</dbReference>
<evidence type="ECO:0000256" key="4">
    <source>
        <dbReference type="ARBA" id="ARBA00023015"/>
    </source>
</evidence>
<dbReference type="Gene3D" id="1.10.10.10">
    <property type="entry name" value="Winged helix-like DNA-binding domain superfamily/Winged helix DNA-binding domain"/>
    <property type="match status" value="2"/>
</dbReference>
<keyword evidence="5" id="KW-0238">DNA-binding</keyword>
<dbReference type="PROSITE" id="PS51057">
    <property type="entry name" value="PAIRED_2"/>
    <property type="match status" value="1"/>
</dbReference>
<feature type="domain" description="Paired" evidence="8">
    <location>
        <begin position="1"/>
        <end position="108"/>
    </location>
</feature>
<keyword evidence="2" id="KW-0217">Developmental protein</keyword>
<dbReference type="Proteomes" id="UP000887565">
    <property type="component" value="Unplaced"/>
</dbReference>
<organism evidence="9 10">
    <name type="scientific">Romanomermis culicivorax</name>
    <name type="common">Nematode worm</name>
    <dbReference type="NCBI Taxonomy" id="13658"/>
    <lineage>
        <taxon>Eukaryota</taxon>
        <taxon>Metazoa</taxon>
        <taxon>Ecdysozoa</taxon>
        <taxon>Nematoda</taxon>
        <taxon>Enoplea</taxon>
        <taxon>Dorylaimia</taxon>
        <taxon>Mermithida</taxon>
        <taxon>Mermithoidea</taxon>
        <taxon>Mermithidae</taxon>
        <taxon>Romanomermis</taxon>
    </lineage>
</organism>
<dbReference type="InterPro" id="IPR043565">
    <property type="entry name" value="PAX_fam"/>
</dbReference>
<evidence type="ECO:0000259" key="8">
    <source>
        <dbReference type="PROSITE" id="PS51057"/>
    </source>
</evidence>
<keyword evidence="9" id="KW-1185">Reference proteome</keyword>
<dbReference type="PANTHER" id="PTHR45636">
    <property type="entry name" value="PAIRED BOX PROTEIN PAX-6-RELATED-RELATED"/>
    <property type="match status" value="1"/>
</dbReference>
<dbReference type="AlphaFoldDB" id="A0A915IBJ7"/>
<dbReference type="InterPro" id="IPR036388">
    <property type="entry name" value="WH-like_DNA-bd_sf"/>
</dbReference>
<evidence type="ECO:0000256" key="3">
    <source>
        <dbReference type="ARBA" id="ARBA00022724"/>
    </source>
</evidence>
<dbReference type="InterPro" id="IPR001523">
    <property type="entry name" value="Paired_dom"/>
</dbReference>
<keyword evidence="4" id="KW-0805">Transcription regulation</keyword>
<evidence type="ECO:0000256" key="2">
    <source>
        <dbReference type="ARBA" id="ARBA00022473"/>
    </source>
</evidence>
<evidence type="ECO:0000256" key="5">
    <source>
        <dbReference type="ARBA" id="ARBA00023125"/>
    </source>
</evidence>
<keyword evidence="3" id="KW-0563">Paired box</keyword>
<comment type="subcellular location">
    <subcellularLocation>
        <location evidence="1">Nucleus</location>
    </subcellularLocation>
</comment>
<evidence type="ECO:0000256" key="1">
    <source>
        <dbReference type="ARBA" id="ARBA00004123"/>
    </source>
</evidence>
<proteinExistence type="predicted"/>
<dbReference type="SUPFAM" id="SSF46689">
    <property type="entry name" value="Homeodomain-like"/>
    <property type="match status" value="1"/>
</dbReference>
<reference evidence="10" key="1">
    <citation type="submission" date="2022-11" db="UniProtKB">
        <authorList>
            <consortium name="WormBaseParasite"/>
        </authorList>
    </citation>
    <scope>IDENTIFICATION</scope>
</reference>
<keyword evidence="7" id="KW-0539">Nucleus</keyword>
<accession>A0A915IBJ7</accession>
<dbReference type="Pfam" id="PF00292">
    <property type="entry name" value="PAX"/>
    <property type="match status" value="1"/>
</dbReference>
<name>A0A915IBJ7_ROMCU</name>
<protein>
    <submittedName>
        <fullName evidence="10">Paired domain-containing protein</fullName>
    </submittedName>
</protein>
<dbReference type="SMART" id="SM00351">
    <property type="entry name" value="PAX"/>
    <property type="match status" value="1"/>
</dbReference>
<keyword evidence="6" id="KW-0804">Transcription</keyword>
<dbReference type="WBParaSite" id="nRc.2.0.1.t11267-RA">
    <property type="protein sequence ID" value="nRc.2.0.1.t11267-RA"/>
    <property type="gene ID" value="nRc.2.0.1.g11267"/>
</dbReference>
<dbReference type="PRINTS" id="PR00027">
    <property type="entry name" value="PAIREDBOX"/>
</dbReference>
<dbReference type="InterPro" id="IPR009057">
    <property type="entry name" value="Homeodomain-like_sf"/>
</dbReference>
<dbReference type="OMA" id="PCQISKE"/>
<dbReference type="GO" id="GO:0005634">
    <property type="term" value="C:nucleus"/>
    <property type="evidence" value="ECO:0007669"/>
    <property type="project" value="UniProtKB-SubCell"/>
</dbReference>
<evidence type="ECO:0000313" key="9">
    <source>
        <dbReference type="Proteomes" id="UP000887565"/>
    </source>
</evidence>